<dbReference type="EMBL" id="BBXV01000047">
    <property type="protein sequence ID" value="GAQ19478.1"/>
    <property type="molecule type" value="Genomic_DNA"/>
</dbReference>
<dbReference type="InterPro" id="IPR011033">
    <property type="entry name" value="PRC_barrel-like_sf"/>
</dbReference>
<dbReference type="GO" id="GO:0019684">
    <property type="term" value="P:photosynthesis, light reaction"/>
    <property type="evidence" value="ECO:0007669"/>
    <property type="project" value="InterPro"/>
</dbReference>
<dbReference type="RefSeq" id="WP_058951099.1">
    <property type="nucleotide sequence ID" value="NZ_BBXV01000047.1"/>
</dbReference>
<dbReference type="Gene3D" id="3.90.50.10">
    <property type="entry name" value="Photosynthetic Reaction Center, subunit H, domain 2"/>
    <property type="match status" value="2"/>
</dbReference>
<evidence type="ECO:0000313" key="1">
    <source>
        <dbReference type="EMBL" id="GAQ19478.1"/>
    </source>
</evidence>
<gene>
    <name evidence="1" type="ORF">OPHB3_3447</name>
</gene>
<dbReference type="SUPFAM" id="SSF50346">
    <property type="entry name" value="PRC-barrel domain"/>
    <property type="match status" value="2"/>
</dbReference>
<comment type="caution">
    <text evidence="1">The sequence shown here is derived from an EMBL/GenBank/DDBJ whole genome shotgun (WGS) entry which is preliminary data.</text>
</comment>
<name>A0A0U9HI68_9BACI</name>
<evidence type="ECO:0000313" key="2">
    <source>
        <dbReference type="Proteomes" id="UP000052946"/>
    </source>
</evidence>
<accession>A0A0U9HI68</accession>
<reference evidence="2" key="1">
    <citation type="submission" date="2015-07" db="EMBL/GenBank/DDBJ databases">
        <title>Draft Genome Sequence of Oceanobacillus picturae Heshi-B3 that Was Isolated from Fermented Rice Bran with Aging Salted Mackerel, Which Was Named Heshiko as Traditional Fermented Seafood in Japan.</title>
        <authorList>
            <person name="Akuzawa S."/>
            <person name="Nakagawa J."/>
            <person name="Kanekatsu T."/>
            <person name="Kanesaki Y."/>
            <person name="Suzuki T."/>
        </authorList>
    </citation>
    <scope>NUCLEOTIDE SEQUENCE [LARGE SCALE GENOMIC DNA]</scope>
    <source>
        <strain evidence="2">Heshi-B3</strain>
    </source>
</reference>
<reference evidence="1 2" key="2">
    <citation type="journal article" date="2016" name="Genome Announc.">
        <title>Draft Genome Sequence of Oceanobacillus picturae Heshi-B3, Isolated from Fermented Rice Bran in a Traditional Japanese Seafood Dish.</title>
        <authorList>
            <person name="Akuzawa S."/>
            <person name="Nagaoka J."/>
            <person name="Kanekatsu M."/>
            <person name="Kanesaki Y."/>
            <person name="Suzuki T."/>
        </authorList>
    </citation>
    <scope>NUCLEOTIDE SEQUENCE [LARGE SCALE GENOMIC DNA]</scope>
    <source>
        <strain evidence="1 2">Heshi-B3</strain>
    </source>
</reference>
<proteinExistence type="predicted"/>
<dbReference type="Proteomes" id="UP000052946">
    <property type="component" value="Unassembled WGS sequence"/>
</dbReference>
<dbReference type="GO" id="GO:0030077">
    <property type="term" value="C:plasma membrane light-harvesting complex"/>
    <property type="evidence" value="ECO:0007669"/>
    <property type="project" value="InterPro"/>
</dbReference>
<organism evidence="1 2">
    <name type="scientific">Oceanobacillus picturae</name>
    <dbReference type="NCBI Taxonomy" id="171693"/>
    <lineage>
        <taxon>Bacteria</taxon>
        <taxon>Bacillati</taxon>
        <taxon>Bacillota</taxon>
        <taxon>Bacilli</taxon>
        <taxon>Bacillales</taxon>
        <taxon>Bacillaceae</taxon>
        <taxon>Oceanobacillus</taxon>
    </lineage>
</organism>
<sequence length="244" mass="28573">MLFFTSELKTYNIHAADGVMGKVKDLYFDDEKWAIRYAIVDTRKWLPGRRVLLSPSSFITLNENDKHLEVEYDKEKVRNSPSISEESAVSKDVEDSLIGYYGWSRYWTGNMLWGSNDRPLAQFPPAEEPQPEVFDQQLEAQSQYNLRSEDETIEFKVHADDGKIGTVADMVFDSEYWKLRYLVVQDSETYTKEQYFVYHTDQIESVDWFERDIYIKGTLAETKNVTKYNSKDMILTSISQSNRP</sequence>
<dbReference type="AlphaFoldDB" id="A0A0U9HI68"/>
<protein>
    <submittedName>
        <fullName evidence="1">PRC-barrel domain protein</fullName>
    </submittedName>
</protein>
<dbReference type="InterPro" id="IPR014747">
    <property type="entry name" value="Bac_photo_RC_H_C"/>
</dbReference>